<proteinExistence type="predicted"/>
<name>A0A3P6UJW6_LITSI</name>
<dbReference type="PANTHER" id="PTHR13271">
    <property type="entry name" value="UNCHARACTERIZED PUTATIVE METHYLTRANSFERASE"/>
    <property type="match status" value="1"/>
</dbReference>
<dbReference type="Gene3D" id="3.90.1410.10">
    <property type="entry name" value="set domain protein methyltransferase, domain 1"/>
    <property type="match status" value="1"/>
</dbReference>
<gene>
    <name evidence="2" type="ORF">NLS_LOCUS4542</name>
</gene>
<evidence type="ECO:0000313" key="3">
    <source>
        <dbReference type="Proteomes" id="UP000277928"/>
    </source>
</evidence>
<dbReference type="SMART" id="SM00317">
    <property type="entry name" value="SET"/>
    <property type="match status" value="1"/>
</dbReference>
<dbReference type="GO" id="GO:0016279">
    <property type="term" value="F:protein-lysine N-methyltransferase activity"/>
    <property type="evidence" value="ECO:0007669"/>
    <property type="project" value="InterPro"/>
</dbReference>
<organism evidence="2 3">
    <name type="scientific">Litomosoides sigmodontis</name>
    <name type="common">Filarial nematode worm</name>
    <dbReference type="NCBI Taxonomy" id="42156"/>
    <lineage>
        <taxon>Eukaryota</taxon>
        <taxon>Metazoa</taxon>
        <taxon>Ecdysozoa</taxon>
        <taxon>Nematoda</taxon>
        <taxon>Chromadorea</taxon>
        <taxon>Rhabditida</taxon>
        <taxon>Spirurina</taxon>
        <taxon>Spiruromorpha</taxon>
        <taxon>Filarioidea</taxon>
        <taxon>Onchocercidae</taxon>
        <taxon>Litomosoides</taxon>
    </lineage>
</organism>
<dbReference type="CDD" id="cd19177">
    <property type="entry name" value="SET_SETD4"/>
    <property type="match status" value="1"/>
</dbReference>
<dbReference type="PROSITE" id="PS50280">
    <property type="entry name" value="SET"/>
    <property type="match status" value="1"/>
</dbReference>
<dbReference type="InterPro" id="IPR046341">
    <property type="entry name" value="SET_dom_sf"/>
</dbReference>
<dbReference type="InterPro" id="IPR001214">
    <property type="entry name" value="SET_dom"/>
</dbReference>
<reference evidence="2 3" key="1">
    <citation type="submission" date="2018-08" db="EMBL/GenBank/DDBJ databases">
        <authorList>
            <person name="Laetsch R D."/>
            <person name="Stevens L."/>
            <person name="Kumar S."/>
            <person name="Blaxter L. M."/>
        </authorList>
    </citation>
    <scope>NUCLEOTIDE SEQUENCE [LARGE SCALE GENOMIC DNA]</scope>
</reference>
<dbReference type="OMA" id="CSILLME"/>
<dbReference type="STRING" id="42156.A0A3P6UJW6"/>
<dbReference type="Proteomes" id="UP000277928">
    <property type="component" value="Unassembled WGS sequence"/>
</dbReference>
<dbReference type="EMBL" id="UYRX01000296">
    <property type="protein sequence ID" value="VDK79518.1"/>
    <property type="molecule type" value="Genomic_DNA"/>
</dbReference>
<sequence length="448" mass="52138">MKEAQVLLLLHMRRCWLIEFPDSETMVVVTWIDFPIPKIHGMWLMVYNHLCDRYDVLYILRRVPVAQSGSSLLCMNCTNFMEWVTGNGARHFGVDIRDCSKEGGRGLFATRDFREGETIICIPMEIIITAGFVAEMPSYCGVFKRYHLKPFEALVYFFLVEKDENSKWSPYLKMLPKSFTTPANLHPNLEPEDFPYCLRKQWYVQKNELKMMYEKFVTILAEGATWDNFLWSWHIVNTRCIYRDNKPHPLIDNVEGDSIAIVPLIDMLNHSNDNQCCAIWDSKLNLYKVIVTRSIRKGEQIFICYGSHTNGSLWIEYGFYLRDNICNKVEISLEDFMRLANAAGISFSGLHRKAVLQANFPCSVYASDVKPNFGFKANLALLKMNCSKLELWAKVIYEETEAVTDNDVLVIIRLLRDEIIESKKKSPQETRWLWNEQIALLHAFLNID</sequence>
<dbReference type="PANTHER" id="PTHR13271:SF151">
    <property type="entry name" value="SET DOMAIN-CONTAINING PROTEIN 4"/>
    <property type="match status" value="1"/>
</dbReference>
<evidence type="ECO:0000259" key="1">
    <source>
        <dbReference type="PROSITE" id="PS50280"/>
    </source>
</evidence>
<accession>A0A3P6UJW6</accession>
<evidence type="ECO:0000313" key="2">
    <source>
        <dbReference type="EMBL" id="VDK79518.1"/>
    </source>
</evidence>
<dbReference type="OrthoDB" id="341421at2759"/>
<keyword evidence="3" id="KW-1185">Reference proteome</keyword>
<dbReference type="InterPro" id="IPR050600">
    <property type="entry name" value="SETD3_SETD6_MTase"/>
</dbReference>
<protein>
    <recommendedName>
        <fullName evidence="1">SET domain-containing protein</fullName>
    </recommendedName>
</protein>
<dbReference type="Pfam" id="PF00856">
    <property type="entry name" value="SET"/>
    <property type="match status" value="1"/>
</dbReference>
<dbReference type="InterPro" id="IPR044429">
    <property type="entry name" value="SETD4_SET"/>
</dbReference>
<dbReference type="AlphaFoldDB" id="A0A3P6UJW6"/>
<feature type="domain" description="SET" evidence="1">
    <location>
        <begin position="92"/>
        <end position="306"/>
    </location>
</feature>
<dbReference type="SUPFAM" id="SSF82199">
    <property type="entry name" value="SET domain"/>
    <property type="match status" value="1"/>
</dbReference>